<evidence type="ECO:0000313" key="3">
    <source>
        <dbReference type="EMBL" id="SDP18663.1"/>
    </source>
</evidence>
<dbReference type="Gene3D" id="3.30.450.30">
    <property type="entry name" value="Dynein light chain 2a, cytoplasmic"/>
    <property type="match status" value="1"/>
</dbReference>
<keyword evidence="1" id="KW-1133">Transmembrane helix</keyword>
<dbReference type="AlphaFoldDB" id="A0A1H0QMS0"/>
<dbReference type="SMART" id="SM00960">
    <property type="entry name" value="Robl_LC7"/>
    <property type="match status" value="1"/>
</dbReference>
<dbReference type="SUPFAM" id="SSF103196">
    <property type="entry name" value="Roadblock/LC7 domain"/>
    <property type="match status" value="1"/>
</dbReference>
<dbReference type="RefSeq" id="WP_091377261.1">
    <property type="nucleotide sequence ID" value="NZ_FNDV01000004.1"/>
</dbReference>
<evidence type="ECO:0000259" key="2">
    <source>
        <dbReference type="SMART" id="SM00960"/>
    </source>
</evidence>
<dbReference type="EMBL" id="FNJB01000007">
    <property type="protein sequence ID" value="SDP18663.1"/>
    <property type="molecule type" value="Genomic_DNA"/>
</dbReference>
<protein>
    <recommendedName>
        <fullName evidence="2">Roadblock/LAMTOR2 domain-containing protein</fullName>
    </recommendedName>
</protein>
<dbReference type="Pfam" id="PF03259">
    <property type="entry name" value="Robl_LC7"/>
    <property type="match status" value="1"/>
</dbReference>
<dbReference type="PANTHER" id="PTHR36222">
    <property type="entry name" value="SERINE PROTEASE INHIBITOR RV3364C"/>
    <property type="match status" value="1"/>
</dbReference>
<name>A0A1H0QMS0_9PSEU</name>
<sequence length="140" mass="14545">MTVATTNPQTFGWLLATFVRNTHGVLDAVAVSSDGLLLALSPGLDRADGDHLAAVVSGLSSLSRSASHRYDLGGLKLMMIEMNRGFLLVSAISGGCCLGVFAGDDADIGVVGYEIALLAERFGAALSPALISELREVLPR</sequence>
<keyword evidence="1" id="KW-0812">Transmembrane</keyword>
<keyword evidence="4" id="KW-1185">Reference proteome</keyword>
<dbReference type="OrthoDB" id="5187023at2"/>
<gene>
    <name evidence="3" type="ORF">SAMN05192558_10763</name>
</gene>
<feature type="transmembrane region" description="Helical" evidence="1">
    <location>
        <begin position="85"/>
        <end position="103"/>
    </location>
</feature>
<evidence type="ECO:0000256" key="1">
    <source>
        <dbReference type="SAM" id="Phobius"/>
    </source>
</evidence>
<keyword evidence="1" id="KW-0472">Membrane</keyword>
<dbReference type="InterPro" id="IPR053141">
    <property type="entry name" value="Mycobact_SerProt_Inhib_Rv3364c"/>
</dbReference>
<dbReference type="Proteomes" id="UP000199651">
    <property type="component" value="Unassembled WGS sequence"/>
</dbReference>
<accession>A0A1H0QMS0</accession>
<proteinExistence type="predicted"/>
<dbReference type="STRING" id="504798.SAMN05421871_10462"/>
<dbReference type="InterPro" id="IPR004942">
    <property type="entry name" value="Roadblock/LAMTOR2_dom"/>
</dbReference>
<feature type="domain" description="Roadblock/LAMTOR2" evidence="2">
    <location>
        <begin position="12"/>
        <end position="102"/>
    </location>
</feature>
<dbReference type="PANTHER" id="PTHR36222:SF1">
    <property type="entry name" value="SERINE PROTEASE INHIBITOR RV3364C"/>
    <property type="match status" value="1"/>
</dbReference>
<evidence type="ECO:0000313" key="4">
    <source>
        <dbReference type="Proteomes" id="UP000199651"/>
    </source>
</evidence>
<reference evidence="4" key="1">
    <citation type="submission" date="2016-10" db="EMBL/GenBank/DDBJ databases">
        <authorList>
            <person name="Varghese N."/>
            <person name="Submissions S."/>
        </authorList>
    </citation>
    <scope>NUCLEOTIDE SEQUENCE [LARGE SCALE GENOMIC DNA]</scope>
    <source>
        <strain evidence="4">IBRC-M 10655</strain>
    </source>
</reference>
<organism evidence="3 4">
    <name type="scientific">Actinokineospora alba</name>
    <dbReference type="NCBI Taxonomy" id="504798"/>
    <lineage>
        <taxon>Bacteria</taxon>
        <taxon>Bacillati</taxon>
        <taxon>Actinomycetota</taxon>
        <taxon>Actinomycetes</taxon>
        <taxon>Pseudonocardiales</taxon>
        <taxon>Pseudonocardiaceae</taxon>
        <taxon>Actinokineospora</taxon>
    </lineage>
</organism>